<dbReference type="InterPro" id="IPR003682">
    <property type="entry name" value="rRNA_ssu_MeTfrase_G"/>
</dbReference>
<evidence type="ECO:0000256" key="4">
    <source>
        <dbReference type="ARBA" id="ARBA00022679"/>
    </source>
</evidence>
<dbReference type="Pfam" id="PF02527">
    <property type="entry name" value="GidB"/>
    <property type="match status" value="1"/>
</dbReference>
<proteinExistence type="inferred from homology"/>
<organism evidence="7">
    <name type="scientific">Actinomyces succiniciruminis</name>
    <dbReference type="NCBI Taxonomy" id="1522002"/>
    <lineage>
        <taxon>Bacteria</taxon>
        <taxon>Bacillati</taxon>
        <taxon>Actinomycetota</taxon>
        <taxon>Actinomycetes</taxon>
        <taxon>Actinomycetales</taxon>
        <taxon>Actinomycetaceae</taxon>
        <taxon>Actinomyces</taxon>
    </lineage>
</organism>
<dbReference type="Gene3D" id="3.40.50.150">
    <property type="entry name" value="Vaccinia Virus protein VP39"/>
    <property type="match status" value="1"/>
</dbReference>
<dbReference type="AlphaFoldDB" id="A0A1L7RR31"/>
<comment type="caution">
    <text evidence="6">Lacks conserved residue(s) required for the propagation of feature annotation.</text>
</comment>
<dbReference type="InterPro" id="IPR029063">
    <property type="entry name" value="SAM-dependent_MTases_sf"/>
</dbReference>
<evidence type="ECO:0000256" key="2">
    <source>
        <dbReference type="ARBA" id="ARBA00022552"/>
    </source>
</evidence>
<dbReference type="PANTHER" id="PTHR31760">
    <property type="entry name" value="S-ADENOSYL-L-METHIONINE-DEPENDENT METHYLTRANSFERASES SUPERFAMILY PROTEIN"/>
    <property type="match status" value="1"/>
</dbReference>
<evidence type="ECO:0000256" key="3">
    <source>
        <dbReference type="ARBA" id="ARBA00022603"/>
    </source>
</evidence>
<dbReference type="NCBIfam" id="TIGR00138">
    <property type="entry name" value="rsmG_gidB"/>
    <property type="match status" value="1"/>
</dbReference>
<dbReference type="RefSeq" id="WP_210580880.1">
    <property type="nucleotide sequence ID" value="NZ_LK995524.1"/>
</dbReference>
<dbReference type="PANTHER" id="PTHR31760:SF0">
    <property type="entry name" value="S-ADENOSYL-L-METHIONINE-DEPENDENT METHYLTRANSFERASES SUPERFAMILY PROTEIN"/>
    <property type="match status" value="1"/>
</dbReference>
<reference evidence="7" key="1">
    <citation type="submission" date="2014-07" db="EMBL/GenBank/DDBJ databases">
        <authorList>
            <person name="Zhang J.E."/>
            <person name="Yang H."/>
            <person name="Guo J."/>
            <person name="Deng Z."/>
            <person name="Luo H."/>
            <person name="Luo M."/>
            <person name="Zhao B."/>
        </authorList>
    </citation>
    <scope>NUCLEOTIDE SEQUENCE</scope>
    <source>
        <strain evidence="7">AM4</strain>
    </source>
</reference>
<keyword evidence="4 6" id="KW-0808">Transferase</keyword>
<keyword evidence="3 6" id="KW-0489">Methyltransferase</keyword>
<comment type="function">
    <text evidence="6">Specifically methylates the N7 position of guanine in position 518 of 16S rRNA.</text>
</comment>
<sequence length="222" mass="24085">MTTPDPAAPQSDEPVVVEQPTAEMRAMFGPAFSAAEHFALMLAEEGELRGLVGPRELPRLWTRHIVNSAAVVPFLPDHGRVADIGSGAGFPGIVVALLRPDLDVVLVESMERRTQWLDDVVAQLDLDNVTVQRARAEELRAKYDAVTARAVANLSKLVRLTSPLLRPGASLLALKGARAEAEVADAKYVIKRARLEPAVIHEVVTPGEEVTKVVEVRRPASR</sequence>
<dbReference type="HAMAP" id="MF_00074">
    <property type="entry name" value="16SrRNA_methyltr_G"/>
    <property type="match status" value="1"/>
</dbReference>
<dbReference type="EMBL" id="LK995524">
    <property type="protein sequence ID" value="CED91834.1"/>
    <property type="molecule type" value="Genomic_DNA"/>
</dbReference>
<name>A0A1L7RR31_9ACTO</name>
<dbReference type="GO" id="GO:0005829">
    <property type="term" value="C:cytosol"/>
    <property type="evidence" value="ECO:0007669"/>
    <property type="project" value="TreeGrafter"/>
</dbReference>
<dbReference type="EC" id="2.1.1.-" evidence="6"/>
<comment type="subcellular location">
    <subcellularLocation>
        <location evidence="6">Cytoplasm</location>
    </subcellularLocation>
</comment>
<dbReference type="GO" id="GO:0070043">
    <property type="term" value="F:rRNA (guanine-N7-)-methyltransferase activity"/>
    <property type="evidence" value="ECO:0007669"/>
    <property type="project" value="UniProtKB-UniRule"/>
</dbReference>
<evidence type="ECO:0000256" key="1">
    <source>
        <dbReference type="ARBA" id="ARBA00022490"/>
    </source>
</evidence>
<dbReference type="SUPFAM" id="SSF53335">
    <property type="entry name" value="S-adenosyl-L-methionine-dependent methyltransferases"/>
    <property type="match status" value="1"/>
</dbReference>
<comment type="similarity">
    <text evidence="6">Belongs to the methyltransferase superfamily. RNA methyltransferase RsmG family.</text>
</comment>
<protein>
    <recommendedName>
        <fullName evidence="6">Ribosomal RNA small subunit methyltransferase G</fullName>
        <ecNumber evidence="6">2.1.1.-</ecNumber>
    </recommendedName>
    <alternativeName>
        <fullName evidence="6">16S rRNA 7-methylguanosine methyltransferase</fullName>
        <shortName evidence="6">16S rRNA m7G methyltransferase</shortName>
    </alternativeName>
</protein>
<gene>
    <name evidence="6" type="primary">rsmG</name>
    <name evidence="7" type="ORF">AAM4_2002</name>
</gene>
<evidence type="ECO:0000256" key="5">
    <source>
        <dbReference type="ARBA" id="ARBA00022691"/>
    </source>
</evidence>
<feature type="binding site" evidence="6">
    <location>
        <position position="85"/>
    </location>
    <ligand>
        <name>S-adenosyl-L-methionine</name>
        <dbReference type="ChEBI" id="CHEBI:59789"/>
    </ligand>
</feature>
<evidence type="ECO:0000256" key="6">
    <source>
        <dbReference type="HAMAP-Rule" id="MF_00074"/>
    </source>
</evidence>
<keyword evidence="2 6" id="KW-0698">rRNA processing</keyword>
<feature type="binding site" evidence="6">
    <location>
        <position position="90"/>
    </location>
    <ligand>
        <name>S-adenosyl-L-methionine</name>
        <dbReference type="ChEBI" id="CHEBI:59789"/>
    </ligand>
</feature>
<accession>A0A1L7RR31</accession>
<feature type="binding site" evidence="6">
    <location>
        <begin position="136"/>
        <end position="137"/>
    </location>
    <ligand>
        <name>S-adenosyl-L-methionine</name>
        <dbReference type="ChEBI" id="CHEBI:59789"/>
    </ligand>
</feature>
<keyword evidence="1 6" id="KW-0963">Cytoplasm</keyword>
<feature type="binding site" evidence="6">
    <location>
        <position position="149"/>
    </location>
    <ligand>
        <name>S-adenosyl-L-methionine</name>
        <dbReference type="ChEBI" id="CHEBI:59789"/>
    </ligand>
</feature>
<evidence type="ECO:0000313" key="7">
    <source>
        <dbReference type="EMBL" id="CED91834.1"/>
    </source>
</evidence>
<keyword evidence="5 6" id="KW-0949">S-adenosyl-L-methionine</keyword>
<dbReference type="CDD" id="cd02440">
    <property type="entry name" value="AdoMet_MTases"/>
    <property type="match status" value="1"/>
</dbReference>